<protein>
    <submittedName>
        <fullName evidence="1">Uncharacterized protein</fullName>
    </submittedName>
</protein>
<evidence type="ECO:0000313" key="1">
    <source>
        <dbReference type="EMBL" id="SVB83107.1"/>
    </source>
</evidence>
<dbReference type="EMBL" id="UINC01059560">
    <property type="protein sequence ID" value="SVB83107.1"/>
    <property type="molecule type" value="Genomic_DNA"/>
</dbReference>
<accession>A0A382H859</accession>
<gene>
    <name evidence="1" type="ORF">METZ01_LOCUS235961</name>
</gene>
<sequence>MSIASNARASSIMSKASKGVYVKQSKFADYGSVVEDSIMAQQREADERLRQIQLSRLKKVGNNA</sequence>
<dbReference type="AlphaFoldDB" id="A0A382H859"/>
<reference evidence="1" key="1">
    <citation type="submission" date="2018-05" db="EMBL/GenBank/DDBJ databases">
        <authorList>
            <person name="Lanie J.A."/>
            <person name="Ng W.-L."/>
            <person name="Kazmierczak K.M."/>
            <person name="Andrzejewski T.M."/>
            <person name="Davidsen T.M."/>
            <person name="Wayne K.J."/>
            <person name="Tettelin H."/>
            <person name="Glass J.I."/>
            <person name="Rusch D."/>
            <person name="Podicherti R."/>
            <person name="Tsui H.-C.T."/>
            <person name="Winkler M.E."/>
        </authorList>
    </citation>
    <scope>NUCLEOTIDE SEQUENCE</scope>
</reference>
<proteinExistence type="predicted"/>
<name>A0A382H859_9ZZZZ</name>
<organism evidence="1">
    <name type="scientific">marine metagenome</name>
    <dbReference type="NCBI Taxonomy" id="408172"/>
    <lineage>
        <taxon>unclassified sequences</taxon>
        <taxon>metagenomes</taxon>
        <taxon>ecological metagenomes</taxon>
    </lineage>
</organism>